<organism evidence="1 2">
    <name type="scientific">Caudoviricetes sp. 'Rudgehvirus jaberico'</name>
    <dbReference type="NCBI Taxonomy" id="3028515"/>
    <lineage>
        <taxon>Viruses</taxon>
        <taxon>Duplodnaviria</taxon>
        <taxon>Heunggongvirae</taxon>
        <taxon>Uroviricota</taxon>
        <taxon>Caudoviricetes</taxon>
        <taxon>Crassvirales</taxon>
        <taxon>Intestiviridae</taxon>
        <taxon>Crudevirinae</taxon>
    </lineage>
</organism>
<name>A0AAF0IC77_9CAUD</name>
<dbReference type="EMBL" id="OQ198719">
    <property type="protein sequence ID" value="WEU69912.1"/>
    <property type="molecule type" value="Genomic_DNA"/>
</dbReference>
<evidence type="ECO:0000313" key="2">
    <source>
        <dbReference type="Proteomes" id="UP001269161"/>
    </source>
</evidence>
<sequence length="141" mass="16795">MEELKTLLLVDSIVSLKVAKLLKKHDFHERCRTYYNTSVELSHTQLNPCDYNRGVDFFASAPTLSLAQQWLRVKYGINVFVHPKYVDMRLNYCVTIIRVDNLTKKCRWTERVLDSYNRIMIFEDYNEALDEGLYRALIFYK</sequence>
<protein>
    <submittedName>
        <fullName evidence="1">Uncharacterized protein</fullName>
    </submittedName>
</protein>
<proteinExistence type="predicted"/>
<accession>A0AAF0IC77</accession>
<dbReference type="RefSeq" id="YP_011108674.1">
    <property type="nucleotide sequence ID" value="NC_091965.1"/>
</dbReference>
<reference evidence="1" key="1">
    <citation type="submission" date="2023-01" db="EMBL/GenBank/DDBJ databases">
        <title>New crAssphage isolates infecting Bacteroides cellulosilyticus.</title>
        <authorList>
            <person name="Papudeshi B."/>
            <person name="Vega A.A."/>
            <person name="Souza C."/>
            <person name="Giles S.K."/>
            <person name="Mallawaarachchi V."/>
            <person name="Roach M.J."/>
            <person name="An M."/>
            <person name="Jacobson N."/>
            <person name="McNair K."/>
            <person name="Mora M.F."/>
            <person name="Pastrana K."/>
            <person name="Leigh C."/>
            <person name="Cram C."/>
            <person name="Plewa W.S."/>
            <person name="Grigson S.R."/>
            <person name="Bouras G.S."/>
            <person name="Decewicz P."/>
            <person name="Luque A."/>
            <person name="Droit L."/>
            <person name="Handley S."/>
            <person name="Segall A.M."/>
            <person name="Dinsdale E.A."/>
            <person name="Edwards R.A."/>
        </authorList>
    </citation>
    <scope>NUCLEOTIDE SEQUENCE</scope>
    <source>
        <strain evidence="1">Bc11</strain>
    </source>
</reference>
<dbReference type="Proteomes" id="UP001269161">
    <property type="component" value="Segment"/>
</dbReference>
<evidence type="ECO:0000313" key="1">
    <source>
        <dbReference type="EMBL" id="WEU69912.1"/>
    </source>
</evidence>
<keyword evidence="2" id="KW-1185">Reference proteome</keyword>